<evidence type="ECO:0000256" key="1">
    <source>
        <dbReference type="SAM" id="Phobius"/>
    </source>
</evidence>
<feature type="transmembrane region" description="Helical" evidence="1">
    <location>
        <begin position="12"/>
        <end position="32"/>
    </location>
</feature>
<evidence type="ECO:0000313" key="3">
    <source>
        <dbReference type="EMBL" id="SEK54650.1"/>
    </source>
</evidence>
<dbReference type="STRING" id="1429083.GCA_001885685_01688"/>
<dbReference type="Pfam" id="PF20029">
    <property type="entry name" value="DUF6436"/>
    <property type="match status" value="1"/>
</dbReference>
<dbReference type="Gene3D" id="3.40.30.10">
    <property type="entry name" value="Glutaredoxin"/>
    <property type="match status" value="1"/>
</dbReference>
<gene>
    <name evidence="3" type="ORF">SAMN05216214_103113</name>
</gene>
<dbReference type="InterPro" id="IPR045494">
    <property type="entry name" value="DUF6436"/>
</dbReference>
<keyword evidence="1" id="KW-0472">Membrane</keyword>
<dbReference type="RefSeq" id="WP_074865237.1">
    <property type="nucleotide sequence ID" value="NZ_FOAS01000003.1"/>
</dbReference>
<reference evidence="3 4" key="1">
    <citation type="submission" date="2016-10" db="EMBL/GenBank/DDBJ databases">
        <authorList>
            <person name="de Groot N.N."/>
        </authorList>
    </citation>
    <scope>NUCLEOTIDE SEQUENCE [LARGE SCALE GENOMIC DNA]</scope>
    <source>
        <strain evidence="3 4">JCM 19513</strain>
    </source>
</reference>
<keyword evidence="1" id="KW-1133">Transmembrane helix</keyword>
<dbReference type="SUPFAM" id="SSF52833">
    <property type="entry name" value="Thioredoxin-like"/>
    <property type="match status" value="1"/>
</dbReference>
<keyword evidence="1" id="KW-0812">Transmembrane</keyword>
<dbReference type="InterPro" id="IPR036249">
    <property type="entry name" value="Thioredoxin-like_sf"/>
</dbReference>
<accession>A0A1H7HZS4</accession>
<protein>
    <recommendedName>
        <fullName evidence="2">DUF6436 domain-containing protein</fullName>
    </recommendedName>
</protein>
<dbReference type="Proteomes" id="UP000185766">
    <property type="component" value="Unassembled WGS sequence"/>
</dbReference>
<feature type="domain" description="DUF6436" evidence="2">
    <location>
        <begin position="46"/>
        <end position="189"/>
    </location>
</feature>
<sequence>MRFITRLSARHWLTVAAIAVWLLAMLTAFLWFQQQFIRPFSDTSVNLAQLQLHAPKALSSPGAVRVVHFWQPGCPCNVANQAHLAELRVKYQGQNVQFYQVRQPGSQGQLPPPLDDLAALESTAQFAPPVSPAVGIWDSQGRLAYFGPYSEGMVCNAANSFIEPVVDRLLAGKSVSISNALAVGCFCRW</sequence>
<evidence type="ECO:0000259" key="2">
    <source>
        <dbReference type="Pfam" id="PF20029"/>
    </source>
</evidence>
<proteinExistence type="predicted"/>
<dbReference type="EMBL" id="FOAS01000003">
    <property type="protein sequence ID" value="SEK54650.1"/>
    <property type="molecule type" value="Genomic_DNA"/>
</dbReference>
<evidence type="ECO:0000313" key="4">
    <source>
        <dbReference type="Proteomes" id="UP000185766"/>
    </source>
</evidence>
<organism evidence="3 4">
    <name type="scientific">Atopomonas hussainii</name>
    <dbReference type="NCBI Taxonomy" id="1429083"/>
    <lineage>
        <taxon>Bacteria</taxon>
        <taxon>Pseudomonadati</taxon>
        <taxon>Pseudomonadota</taxon>
        <taxon>Gammaproteobacteria</taxon>
        <taxon>Pseudomonadales</taxon>
        <taxon>Pseudomonadaceae</taxon>
        <taxon>Atopomonas</taxon>
    </lineage>
</organism>
<keyword evidence="4" id="KW-1185">Reference proteome</keyword>
<dbReference type="AlphaFoldDB" id="A0A1H7HZS4"/>
<name>A0A1H7HZS4_9GAMM</name>